<dbReference type="GeneID" id="39582296"/>
<protein>
    <submittedName>
        <fullName evidence="2">Uncharacterized protein</fullName>
    </submittedName>
</protein>
<evidence type="ECO:0000313" key="2">
    <source>
        <dbReference type="EMBL" id="ROT43284.1"/>
    </source>
</evidence>
<dbReference type="RefSeq" id="XP_028471090.1">
    <property type="nucleotide sequence ID" value="XM_028613818.1"/>
</dbReference>
<dbReference type="EMBL" id="ML119051">
    <property type="protein sequence ID" value="ROT43284.1"/>
    <property type="molecule type" value="Genomic_DNA"/>
</dbReference>
<feature type="region of interest" description="Disordered" evidence="1">
    <location>
        <begin position="153"/>
        <end position="212"/>
    </location>
</feature>
<evidence type="ECO:0000256" key="1">
    <source>
        <dbReference type="SAM" id="MobiDB-lite"/>
    </source>
</evidence>
<evidence type="ECO:0000313" key="3">
    <source>
        <dbReference type="Proteomes" id="UP000272025"/>
    </source>
</evidence>
<reference evidence="2 3" key="1">
    <citation type="journal article" date="2018" name="Mol. Ecol.">
        <title>The obligate alkalophilic soda-lake fungus Sodiomyces alkalinus has shifted to a protein diet.</title>
        <authorList>
            <person name="Grum-Grzhimaylo A.A."/>
            <person name="Falkoski D.L."/>
            <person name="van den Heuvel J."/>
            <person name="Valero-Jimenez C.A."/>
            <person name="Min B."/>
            <person name="Choi I.G."/>
            <person name="Lipzen A."/>
            <person name="Daum C.G."/>
            <person name="Aanen D.K."/>
            <person name="Tsang A."/>
            <person name="Henrissat B."/>
            <person name="Bilanenko E.N."/>
            <person name="de Vries R.P."/>
            <person name="van Kan J.A.L."/>
            <person name="Grigoriev I.V."/>
            <person name="Debets A.J.M."/>
        </authorList>
    </citation>
    <scope>NUCLEOTIDE SEQUENCE [LARGE SCALE GENOMIC DNA]</scope>
    <source>
        <strain evidence="2 3">F11</strain>
    </source>
</reference>
<accession>A0A3N2Q945</accession>
<dbReference type="Proteomes" id="UP000272025">
    <property type="component" value="Unassembled WGS sequence"/>
</dbReference>
<sequence length="247" mass="27909">MTPEEANSLFGWFWIQLTLQAHEQETIPVWECDDLTADPFSNYLMRNFSIMSTDLAENRQISIREQQRRVFGHSSTVITTQRDGPRRYVPPNLAFAATNAETGPTLGWFSWGCMSTCHLNVRHCFKNQDFVRLLKYMSTYDIRGIALPSSLEDGGKGFQSPAKAGTGGLKGGKDEPCSPLSKWHSIVASRSRTPPGSPEVLKTNRLPKVQPPLRPRLLEYLTTKRDRIERGRDGQYLKRFHGGVPPS</sequence>
<proteinExistence type="predicted"/>
<dbReference type="AlphaFoldDB" id="A0A3N2Q945"/>
<name>A0A3N2Q945_SODAK</name>
<organism evidence="2 3">
    <name type="scientific">Sodiomyces alkalinus (strain CBS 110278 / VKM F-3762 / F11)</name>
    <name type="common">Alkaliphilic filamentous fungus</name>
    <dbReference type="NCBI Taxonomy" id="1314773"/>
    <lineage>
        <taxon>Eukaryota</taxon>
        <taxon>Fungi</taxon>
        <taxon>Dikarya</taxon>
        <taxon>Ascomycota</taxon>
        <taxon>Pezizomycotina</taxon>
        <taxon>Sordariomycetes</taxon>
        <taxon>Hypocreomycetidae</taxon>
        <taxon>Glomerellales</taxon>
        <taxon>Plectosphaerellaceae</taxon>
        <taxon>Sodiomyces</taxon>
    </lineage>
</organism>
<gene>
    <name evidence="2" type="ORF">SODALDRAFT_355491</name>
</gene>
<keyword evidence="3" id="KW-1185">Reference proteome</keyword>